<organism evidence="1 2">
    <name type="scientific">Senna tora</name>
    <dbReference type="NCBI Taxonomy" id="362788"/>
    <lineage>
        <taxon>Eukaryota</taxon>
        <taxon>Viridiplantae</taxon>
        <taxon>Streptophyta</taxon>
        <taxon>Embryophyta</taxon>
        <taxon>Tracheophyta</taxon>
        <taxon>Spermatophyta</taxon>
        <taxon>Magnoliopsida</taxon>
        <taxon>eudicotyledons</taxon>
        <taxon>Gunneridae</taxon>
        <taxon>Pentapetalae</taxon>
        <taxon>rosids</taxon>
        <taxon>fabids</taxon>
        <taxon>Fabales</taxon>
        <taxon>Fabaceae</taxon>
        <taxon>Caesalpinioideae</taxon>
        <taxon>Cassia clade</taxon>
        <taxon>Senna</taxon>
    </lineage>
</organism>
<accession>A0A834TRZ2</accession>
<evidence type="ECO:0000313" key="1">
    <source>
        <dbReference type="EMBL" id="KAF7827243.1"/>
    </source>
</evidence>
<keyword evidence="2" id="KW-1185">Reference proteome</keyword>
<sequence>MEDYFATRERIPMDLMCYIIVLLGAEDLARIPYVSKNRYMTCKTDYFIRNHSLQTRLNRFAHILFCVPDRNHDFEGFFLKIHPMYADAPSPVAFNIIPTYFRSHTVEIVGVDEAMTIFSSLARRWSDISIPIYELALLFDKSINICEINKWDFVNIHGQIQNGPIPWYSLQYGQPGFPNANDCTGTFINNNMLLMYYNCAHVARDRYSLESAHSHTKSCIINLSSSSSQGHDILTVDVLKSSSKKHRNTQSEPLPLNQGRVALRTLFDVNGFDSNTTQICTVEVDFADSILNEEYWDIGLPTYDCEFCGAMFCSSRENSQFDASIVLQISQLLDSCNPLVKQYQIVKDRC</sequence>
<dbReference type="Proteomes" id="UP000634136">
    <property type="component" value="Unassembled WGS sequence"/>
</dbReference>
<protein>
    <recommendedName>
        <fullName evidence="3">F-box domain-containing protein</fullName>
    </recommendedName>
</protein>
<dbReference type="AlphaFoldDB" id="A0A834TRZ2"/>
<reference evidence="1" key="1">
    <citation type="submission" date="2020-09" db="EMBL/GenBank/DDBJ databases">
        <title>Genome-Enabled Discovery of Anthraquinone Biosynthesis in Senna tora.</title>
        <authorList>
            <person name="Kang S.-H."/>
            <person name="Pandey R.P."/>
            <person name="Lee C.-M."/>
            <person name="Sim J.-S."/>
            <person name="Jeong J.-T."/>
            <person name="Choi B.-S."/>
            <person name="Jung M."/>
            <person name="Ginzburg D."/>
            <person name="Zhao K."/>
            <person name="Won S.Y."/>
            <person name="Oh T.-J."/>
            <person name="Yu Y."/>
            <person name="Kim N.-H."/>
            <person name="Lee O.R."/>
            <person name="Lee T.-H."/>
            <person name="Bashyal P."/>
            <person name="Kim T.-S."/>
            <person name="Lee W.-H."/>
            <person name="Kawkins C."/>
            <person name="Kim C.-K."/>
            <person name="Kim J.S."/>
            <person name="Ahn B.O."/>
            <person name="Rhee S.Y."/>
            <person name="Sohng J.K."/>
        </authorList>
    </citation>
    <scope>NUCLEOTIDE SEQUENCE</scope>
    <source>
        <tissue evidence="1">Leaf</tissue>
    </source>
</reference>
<dbReference type="EMBL" id="JAAIUW010000006">
    <property type="protein sequence ID" value="KAF7827243.1"/>
    <property type="molecule type" value="Genomic_DNA"/>
</dbReference>
<comment type="caution">
    <text evidence="1">The sequence shown here is derived from an EMBL/GenBank/DDBJ whole genome shotgun (WGS) entry which is preliminary data.</text>
</comment>
<evidence type="ECO:0000313" key="2">
    <source>
        <dbReference type="Proteomes" id="UP000634136"/>
    </source>
</evidence>
<evidence type="ECO:0008006" key="3">
    <source>
        <dbReference type="Google" id="ProtNLM"/>
    </source>
</evidence>
<proteinExistence type="predicted"/>
<name>A0A834TRZ2_9FABA</name>
<gene>
    <name evidence="1" type="ORF">G2W53_018407</name>
</gene>